<dbReference type="EMBL" id="JAGGNH010000001">
    <property type="protein sequence ID" value="KAJ0989319.1"/>
    <property type="molecule type" value="Genomic_DNA"/>
</dbReference>
<evidence type="ECO:0000313" key="4">
    <source>
        <dbReference type="Proteomes" id="UP001085076"/>
    </source>
</evidence>
<dbReference type="Gene3D" id="3.40.50.2000">
    <property type="entry name" value="Glycogen Phosphorylase B"/>
    <property type="match status" value="3"/>
</dbReference>
<sequence length="420" mass="46533">MADPKPTHIAMLCSPGVGHLIPFSDLAKHLALHHNLTITLITTQPIAYIPDSQQTILHSLPINVNLVSFPPPPNHSLPESAKAESRTMLGVSHNLPRLRELLRSLTSSDNPPVALFVDHLAVDAFDVAVEFNLHPYIFFTTNCMALCFALHLPQLDAVLTGDFRDIQEPLRVPGCPPIHVKDLPDVVLDRENTAYVGFLRILRRFVEAKGLIVNSFEELEPEAMKTLRDDENHPHVYTVGPRVRTRSTELVDRGECLRWLDEQPIGSVLYVSFGSGGTFTCEQLQELALGLEMSKQRFLWVVKRPNEKKPNGAYFGDQAAESSLDFLPDGFLERAKGLGLTVSGWAPQVEVVALRPQVGDDGLVTRDEVCRVIKCLMEGVEGKKLRNRMKELSLAATKALAEGGSSFNSMSKLALELKNL</sequence>
<dbReference type="PANTHER" id="PTHR48046">
    <property type="entry name" value="UDP-GLYCOSYLTRANSFERASE 72E1"/>
    <property type="match status" value="1"/>
</dbReference>
<proteinExistence type="predicted"/>
<keyword evidence="4" id="KW-1185">Reference proteome</keyword>
<keyword evidence="2" id="KW-0808">Transferase</keyword>
<protein>
    <submittedName>
        <fullName evidence="3">Uncharacterized protein</fullName>
    </submittedName>
</protein>
<accession>A0A9D5DDL7</accession>
<comment type="caution">
    <text evidence="3">The sequence shown here is derived from an EMBL/GenBank/DDBJ whole genome shotgun (WGS) entry which is preliminary data.</text>
</comment>
<dbReference type="CDD" id="cd03784">
    <property type="entry name" value="GT1_Gtf-like"/>
    <property type="match status" value="1"/>
</dbReference>
<reference evidence="3" key="1">
    <citation type="submission" date="2021-03" db="EMBL/GenBank/DDBJ databases">
        <authorList>
            <person name="Li Z."/>
            <person name="Yang C."/>
        </authorList>
    </citation>
    <scope>NUCLEOTIDE SEQUENCE</scope>
    <source>
        <strain evidence="3">Dzin_1.0</strain>
        <tissue evidence="3">Leaf</tissue>
    </source>
</reference>
<evidence type="ECO:0000256" key="1">
    <source>
        <dbReference type="ARBA" id="ARBA00022676"/>
    </source>
</evidence>
<organism evidence="3 4">
    <name type="scientific">Dioscorea zingiberensis</name>
    <dbReference type="NCBI Taxonomy" id="325984"/>
    <lineage>
        <taxon>Eukaryota</taxon>
        <taxon>Viridiplantae</taxon>
        <taxon>Streptophyta</taxon>
        <taxon>Embryophyta</taxon>
        <taxon>Tracheophyta</taxon>
        <taxon>Spermatophyta</taxon>
        <taxon>Magnoliopsida</taxon>
        <taxon>Liliopsida</taxon>
        <taxon>Dioscoreales</taxon>
        <taxon>Dioscoreaceae</taxon>
        <taxon>Dioscorea</taxon>
    </lineage>
</organism>
<evidence type="ECO:0000313" key="3">
    <source>
        <dbReference type="EMBL" id="KAJ0989319.1"/>
    </source>
</evidence>
<evidence type="ECO:0000256" key="2">
    <source>
        <dbReference type="ARBA" id="ARBA00022679"/>
    </source>
</evidence>
<dbReference type="SUPFAM" id="SSF53756">
    <property type="entry name" value="UDP-Glycosyltransferase/glycogen phosphorylase"/>
    <property type="match status" value="1"/>
</dbReference>
<dbReference type="AlphaFoldDB" id="A0A9D5DDL7"/>
<reference evidence="3" key="2">
    <citation type="journal article" date="2022" name="Hortic Res">
        <title>The genome of Dioscorea zingiberensis sheds light on the biosynthesis, origin and evolution of the medicinally important diosgenin saponins.</title>
        <authorList>
            <person name="Li Y."/>
            <person name="Tan C."/>
            <person name="Li Z."/>
            <person name="Guo J."/>
            <person name="Li S."/>
            <person name="Chen X."/>
            <person name="Wang C."/>
            <person name="Dai X."/>
            <person name="Yang H."/>
            <person name="Song W."/>
            <person name="Hou L."/>
            <person name="Xu J."/>
            <person name="Tong Z."/>
            <person name="Xu A."/>
            <person name="Yuan X."/>
            <person name="Wang W."/>
            <person name="Yang Q."/>
            <person name="Chen L."/>
            <person name="Sun Z."/>
            <person name="Wang K."/>
            <person name="Pan B."/>
            <person name="Chen J."/>
            <person name="Bao Y."/>
            <person name="Liu F."/>
            <person name="Qi X."/>
            <person name="Gang D.R."/>
            <person name="Wen J."/>
            <person name="Li J."/>
        </authorList>
    </citation>
    <scope>NUCLEOTIDE SEQUENCE</scope>
    <source>
        <strain evidence="3">Dzin_1.0</strain>
    </source>
</reference>
<dbReference type="GO" id="GO:0008194">
    <property type="term" value="F:UDP-glycosyltransferase activity"/>
    <property type="evidence" value="ECO:0007669"/>
    <property type="project" value="InterPro"/>
</dbReference>
<gene>
    <name evidence="3" type="ORF">J5N97_007675</name>
</gene>
<keyword evidence="1" id="KW-0328">Glycosyltransferase</keyword>
<dbReference type="PANTHER" id="PTHR48046:SF1">
    <property type="entry name" value="GLYCOSYLTRANSFERASE-RELATED"/>
    <property type="match status" value="1"/>
</dbReference>
<dbReference type="OrthoDB" id="5835829at2759"/>
<dbReference type="Proteomes" id="UP001085076">
    <property type="component" value="Miscellaneous, Linkage group lg01"/>
</dbReference>
<name>A0A9D5DDL7_9LILI</name>
<dbReference type="InterPro" id="IPR002213">
    <property type="entry name" value="UDP_glucos_trans"/>
</dbReference>